<dbReference type="EMBL" id="CP049742">
    <property type="protein sequence ID" value="QPC47630.1"/>
    <property type="molecule type" value="Genomic_DNA"/>
</dbReference>
<keyword evidence="2" id="KW-1185">Reference proteome</keyword>
<organism evidence="1 2">
    <name type="scientific">Mangrovibacillus cuniculi</name>
    <dbReference type="NCBI Taxonomy" id="2593652"/>
    <lineage>
        <taxon>Bacteria</taxon>
        <taxon>Bacillati</taxon>
        <taxon>Bacillota</taxon>
        <taxon>Bacilli</taxon>
        <taxon>Bacillales</taxon>
        <taxon>Bacillaceae</taxon>
        <taxon>Mangrovibacillus</taxon>
    </lineage>
</organism>
<dbReference type="AlphaFoldDB" id="A0A7S8HGP0"/>
<name>A0A7S8HGP0_9BACI</name>
<reference evidence="1 2" key="1">
    <citation type="submission" date="2019-07" db="EMBL/GenBank/DDBJ databases">
        <title>Genome sequence of 2 isolates from Red Sea Mangroves.</title>
        <authorList>
            <person name="Sefrji F."/>
            <person name="Michoud G."/>
            <person name="Merlino G."/>
            <person name="Daffonchio D."/>
        </authorList>
    </citation>
    <scope>NUCLEOTIDE SEQUENCE [LARGE SCALE GENOMIC DNA]</scope>
    <source>
        <strain evidence="1 2">R1DC41</strain>
    </source>
</reference>
<protein>
    <submittedName>
        <fullName evidence="1">Uncharacterized protein</fullName>
    </submittedName>
</protein>
<proteinExistence type="predicted"/>
<gene>
    <name evidence="1" type="ORF">G8O30_12035</name>
</gene>
<dbReference type="KEGG" id="mcui:G8O30_12035"/>
<sequence>MDKLAAVQKELTEEELIRITNWILNNKCLEREQVTGWIDDVYKRFEKSSAWYLKMK</sequence>
<dbReference type="RefSeq" id="WP_239672303.1">
    <property type="nucleotide sequence ID" value="NZ_CP049742.1"/>
</dbReference>
<evidence type="ECO:0000313" key="2">
    <source>
        <dbReference type="Proteomes" id="UP000593626"/>
    </source>
</evidence>
<accession>A0A7S8HGP0</accession>
<evidence type="ECO:0000313" key="1">
    <source>
        <dbReference type="EMBL" id="QPC47630.1"/>
    </source>
</evidence>
<dbReference type="Proteomes" id="UP000593626">
    <property type="component" value="Chromosome"/>
</dbReference>